<dbReference type="InterPro" id="IPR010916">
    <property type="entry name" value="TonB_box_CS"/>
</dbReference>
<keyword evidence="8 11" id="KW-0472">Membrane</keyword>
<proteinExistence type="inferred from homology"/>
<dbReference type="GO" id="GO:0015344">
    <property type="term" value="F:siderophore uptake transmembrane transporter activity"/>
    <property type="evidence" value="ECO:0007669"/>
    <property type="project" value="TreeGrafter"/>
</dbReference>
<dbReference type="NCBIfam" id="TIGR01786">
    <property type="entry name" value="TonB-hemlactrns"/>
    <property type="match status" value="1"/>
</dbReference>
<dbReference type="GO" id="GO:0044718">
    <property type="term" value="P:siderophore transmembrane transport"/>
    <property type="evidence" value="ECO:0007669"/>
    <property type="project" value="TreeGrafter"/>
</dbReference>
<dbReference type="InterPro" id="IPR036942">
    <property type="entry name" value="Beta-barrel_TonB_sf"/>
</dbReference>
<keyword evidence="6 14" id="KW-0732">Signal</keyword>
<comment type="caution">
    <text evidence="17">The sequence shown here is derived from an EMBL/GenBank/DDBJ whole genome shotgun (WGS) entry which is preliminary data.</text>
</comment>
<protein>
    <submittedName>
        <fullName evidence="17">TonB-dependent receptor</fullName>
    </submittedName>
</protein>
<evidence type="ECO:0000256" key="3">
    <source>
        <dbReference type="ARBA" id="ARBA00022448"/>
    </source>
</evidence>
<keyword evidence="5 11" id="KW-0812">Transmembrane</keyword>
<keyword evidence="3 11" id="KW-0813">Transport</keyword>
<name>A0A2P7ANH2_9HYPH</name>
<evidence type="ECO:0000256" key="6">
    <source>
        <dbReference type="ARBA" id="ARBA00022729"/>
    </source>
</evidence>
<dbReference type="RefSeq" id="WP_106718170.1">
    <property type="nucleotide sequence ID" value="NZ_JACHXT010000001.1"/>
</dbReference>
<dbReference type="GO" id="GO:0015232">
    <property type="term" value="F:heme transmembrane transporter activity"/>
    <property type="evidence" value="ECO:0007669"/>
    <property type="project" value="InterPro"/>
</dbReference>
<evidence type="ECO:0000256" key="1">
    <source>
        <dbReference type="ARBA" id="ARBA00004571"/>
    </source>
</evidence>
<dbReference type="NCBIfam" id="TIGR01785">
    <property type="entry name" value="TonB-hemin"/>
    <property type="match status" value="1"/>
</dbReference>
<evidence type="ECO:0000313" key="18">
    <source>
        <dbReference type="Proteomes" id="UP000241158"/>
    </source>
</evidence>
<dbReference type="OrthoDB" id="9796221at2"/>
<dbReference type="InterPro" id="IPR010949">
    <property type="entry name" value="TonB_Hb/transfer/lactofer_rcpt"/>
</dbReference>
<gene>
    <name evidence="17" type="ORF">CU100_18980</name>
</gene>
<evidence type="ECO:0000256" key="12">
    <source>
        <dbReference type="PROSITE-ProRule" id="PRU10143"/>
    </source>
</evidence>
<dbReference type="InterPro" id="IPR037066">
    <property type="entry name" value="Plug_dom_sf"/>
</dbReference>
<evidence type="ECO:0000259" key="16">
    <source>
        <dbReference type="Pfam" id="PF07715"/>
    </source>
</evidence>
<evidence type="ECO:0000259" key="15">
    <source>
        <dbReference type="Pfam" id="PF00593"/>
    </source>
</evidence>
<keyword evidence="10 11" id="KW-0998">Cell outer membrane</keyword>
<dbReference type="InterPro" id="IPR039426">
    <property type="entry name" value="TonB-dep_rcpt-like"/>
</dbReference>
<dbReference type="PANTHER" id="PTHR30069:SF29">
    <property type="entry name" value="HEMOGLOBIN AND HEMOGLOBIN-HAPTOGLOBIN-BINDING PROTEIN 1-RELATED"/>
    <property type="match status" value="1"/>
</dbReference>
<keyword evidence="18" id="KW-1185">Reference proteome</keyword>
<keyword evidence="7 12" id="KW-0798">TonB box</keyword>
<dbReference type="GO" id="GO:0009279">
    <property type="term" value="C:cell outer membrane"/>
    <property type="evidence" value="ECO:0007669"/>
    <property type="project" value="UniProtKB-SubCell"/>
</dbReference>
<evidence type="ECO:0000256" key="7">
    <source>
        <dbReference type="ARBA" id="ARBA00023077"/>
    </source>
</evidence>
<evidence type="ECO:0000256" key="2">
    <source>
        <dbReference type="ARBA" id="ARBA00009810"/>
    </source>
</evidence>
<dbReference type="CDD" id="cd01347">
    <property type="entry name" value="ligand_gated_channel"/>
    <property type="match status" value="1"/>
</dbReference>
<dbReference type="PROSITE" id="PS00430">
    <property type="entry name" value="TONB_DEPENDENT_REC_1"/>
    <property type="match status" value="1"/>
</dbReference>
<reference evidence="18" key="1">
    <citation type="submission" date="2017-11" db="EMBL/GenBank/DDBJ databases">
        <authorList>
            <person name="Kuznetsova I."/>
            <person name="Sazanova A."/>
            <person name="Chirak E."/>
            <person name="Safronova V."/>
            <person name="Willems A."/>
        </authorList>
    </citation>
    <scope>NUCLEOTIDE SEQUENCE [LARGE SCALE GENOMIC DNA]</scope>
    <source>
        <strain evidence="18">PEPV15</strain>
    </source>
</reference>
<evidence type="ECO:0000256" key="5">
    <source>
        <dbReference type="ARBA" id="ARBA00022692"/>
    </source>
</evidence>
<dbReference type="InterPro" id="IPR011276">
    <property type="entry name" value="TonB_haem/Hb_rcpt"/>
</dbReference>
<accession>A0A2P7ANH2</accession>
<evidence type="ECO:0000313" key="17">
    <source>
        <dbReference type="EMBL" id="PSH55760.1"/>
    </source>
</evidence>
<organism evidence="17 18">
    <name type="scientific">Phyllobacterium endophyticum</name>
    <dbReference type="NCBI Taxonomy" id="1149773"/>
    <lineage>
        <taxon>Bacteria</taxon>
        <taxon>Pseudomonadati</taxon>
        <taxon>Pseudomonadota</taxon>
        <taxon>Alphaproteobacteria</taxon>
        <taxon>Hyphomicrobiales</taxon>
        <taxon>Phyllobacteriaceae</taxon>
        <taxon>Phyllobacterium</taxon>
    </lineage>
</organism>
<evidence type="ECO:0000256" key="13">
    <source>
        <dbReference type="RuleBase" id="RU003357"/>
    </source>
</evidence>
<dbReference type="InterPro" id="IPR000531">
    <property type="entry name" value="Beta-barrel_TonB"/>
</dbReference>
<dbReference type="EMBL" id="PGGN01000004">
    <property type="protein sequence ID" value="PSH55760.1"/>
    <property type="molecule type" value="Genomic_DNA"/>
</dbReference>
<evidence type="ECO:0000256" key="10">
    <source>
        <dbReference type="ARBA" id="ARBA00023237"/>
    </source>
</evidence>
<feature type="domain" description="TonB-dependent receptor plug" evidence="16">
    <location>
        <begin position="63"/>
        <end position="161"/>
    </location>
</feature>
<evidence type="ECO:0000256" key="14">
    <source>
        <dbReference type="SAM" id="SignalP"/>
    </source>
</evidence>
<dbReference type="Proteomes" id="UP000241158">
    <property type="component" value="Unassembled WGS sequence"/>
</dbReference>
<dbReference type="AlphaFoldDB" id="A0A2P7ANH2"/>
<dbReference type="SUPFAM" id="SSF56935">
    <property type="entry name" value="Porins"/>
    <property type="match status" value="1"/>
</dbReference>
<evidence type="ECO:0000256" key="11">
    <source>
        <dbReference type="PROSITE-ProRule" id="PRU01360"/>
    </source>
</evidence>
<dbReference type="Gene3D" id="2.40.170.20">
    <property type="entry name" value="TonB-dependent receptor, beta-barrel domain"/>
    <property type="match status" value="1"/>
</dbReference>
<comment type="subcellular location">
    <subcellularLocation>
        <location evidence="1 11">Cell outer membrane</location>
        <topology evidence="1 11">Multi-pass membrane protein</topology>
    </subcellularLocation>
</comment>
<feature type="domain" description="TonB-dependent receptor-like beta-barrel" evidence="15">
    <location>
        <begin position="248"/>
        <end position="718"/>
    </location>
</feature>
<dbReference type="PROSITE" id="PS52016">
    <property type="entry name" value="TONB_DEPENDENT_REC_3"/>
    <property type="match status" value="1"/>
</dbReference>
<evidence type="ECO:0000256" key="8">
    <source>
        <dbReference type="ARBA" id="ARBA00023136"/>
    </source>
</evidence>
<dbReference type="InterPro" id="IPR012910">
    <property type="entry name" value="Plug_dom"/>
</dbReference>
<feature type="chain" id="PRO_5015148306" evidence="14">
    <location>
        <begin position="20"/>
        <end position="756"/>
    </location>
</feature>
<dbReference type="Gene3D" id="2.170.130.10">
    <property type="entry name" value="TonB-dependent receptor, plug domain"/>
    <property type="match status" value="1"/>
</dbReference>
<dbReference type="Pfam" id="PF07715">
    <property type="entry name" value="Plug"/>
    <property type="match status" value="1"/>
</dbReference>
<feature type="signal peptide" evidence="14">
    <location>
        <begin position="1"/>
        <end position="19"/>
    </location>
</feature>
<dbReference type="PANTHER" id="PTHR30069">
    <property type="entry name" value="TONB-DEPENDENT OUTER MEMBRANE RECEPTOR"/>
    <property type="match status" value="1"/>
</dbReference>
<sequence>MTRNYLLARLMCGSAGTLAAIGLSTGISLAQNATNVGENIELETIVVKGARPKAAEGEKSPLTTTTDRQEIQERMVESFEDLGRRVDAGVNFSTQNNSINLRGLDSSRVLTTIDGIRVPWLTDPRSNSGGLNAVDFDGLSAIDITKGADSSRYGSGALGGVVQLQTLDPEDLLTDGRNWGAITKGVYDSADQSWRTNAAVAGRANDTEFLIQGGYRQGHELENMGDVGGYGATRTEANPLDFDQGNFLAKIYQNIEGGHRIGLTGEYFKRDADIDDKIGSTASYVPGSLESGDDVERKRISASYDYISPDKTGWIDEAHAIAYWQQQTLTKTTDGIRVRDGRSFIIPGDPFFYGYPSGIYKRNNELTQDNYGFTGNVLKSAEIGNLTHTFRVGGEIYRQDTHQYSAGVDNCPDVDWSTIPQPFGPQSCRMLHSNSSDMPDVESIAVGLYAEDDIDILDGRVTITPGARFDWYDHRPQLTAAYEESPIFDGTLPASNSDSRFSPKLRATWHAAPDLDFYAQWAQAFRAPTALELYQNYGAPGSYARIGNPDLKPETSNGFEIGAKFQNETYGFGGSIFNNYYRNFIEEVTIAPPGGEFPVGGITGYANLERVQIYGAELRGHVNFAEHWRTWASVAWTVGKDTENDEYLNSVPPVRAIVGLGYAVEDWGSDVSLTMASRRDKVSDGGFVAPGYALVDTTVWWEPKFANGMKLQAGIFNVFDTKYWNALDVPDGISPAVADRYTEVGRSFRVSLTQKF</sequence>
<dbReference type="Pfam" id="PF00593">
    <property type="entry name" value="TonB_dep_Rec_b-barrel"/>
    <property type="match status" value="1"/>
</dbReference>
<evidence type="ECO:0000256" key="4">
    <source>
        <dbReference type="ARBA" id="ARBA00022452"/>
    </source>
</evidence>
<feature type="short sequence motif" description="TonB box" evidence="12">
    <location>
        <begin position="44"/>
        <end position="50"/>
    </location>
</feature>
<keyword evidence="4 11" id="KW-1134">Transmembrane beta strand</keyword>
<keyword evidence="9 17" id="KW-0675">Receptor</keyword>
<evidence type="ECO:0000256" key="9">
    <source>
        <dbReference type="ARBA" id="ARBA00023170"/>
    </source>
</evidence>
<comment type="similarity">
    <text evidence="2 11 13">Belongs to the TonB-dependent receptor family.</text>
</comment>